<dbReference type="PROSITE" id="PS51257">
    <property type="entry name" value="PROKAR_LIPOPROTEIN"/>
    <property type="match status" value="1"/>
</dbReference>
<proteinExistence type="predicted"/>
<name>A0ABW4LTV4_9BACI</name>
<keyword evidence="2" id="KW-1185">Reference proteome</keyword>
<dbReference type="EMBL" id="JBHUEM010000045">
    <property type="protein sequence ID" value="MFD1738562.1"/>
    <property type="molecule type" value="Genomic_DNA"/>
</dbReference>
<sequence length="239" mass="27756">MKKMLVISVLCLFTLTGCLYPDERLVQNQIPYEDQIASVQSAVNQYREANSGLLPIQDRDMETPIYQKYPINFNKIIPRYLQEPPSSAFESGGIFQYVLLDVETNPTVKLIDLRHADIIRDIKTRIYVYKRSNGYPPFEKMIVENVFTVDFKKLGYDEPPHAVSPYSGNNLPFVIDGKGEIYIDYSIDLYKLLQENKHHFKHGEDIRPILYENSPIIPAYSLPYTVENNEPVFFVTNKY</sequence>
<reference evidence="2" key="1">
    <citation type="journal article" date="2019" name="Int. J. Syst. Evol. Microbiol.">
        <title>The Global Catalogue of Microorganisms (GCM) 10K type strain sequencing project: providing services to taxonomists for standard genome sequencing and annotation.</title>
        <authorList>
            <consortium name="The Broad Institute Genomics Platform"/>
            <consortium name="The Broad Institute Genome Sequencing Center for Infectious Disease"/>
            <person name="Wu L."/>
            <person name="Ma J."/>
        </authorList>
    </citation>
    <scope>NUCLEOTIDE SEQUENCE [LARGE SCALE GENOMIC DNA]</scope>
    <source>
        <strain evidence="2">CCUG 49339</strain>
    </source>
</reference>
<accession>A0ABW4LTV4</accession>
<gene>
    <name evidence="1" type="ORF">ACFSCX_18730</name>
</gene>
<dbReference type="Proteomes" id="UP001597214">
    <property type="component" value="Unassembled WGS sequence"/>
</dbReference>
<evidence type="ECO:0000313" key="1">
    <source>
        <dbReference type="EMBL" id="MFD1738562.1"/>
    </source>
</evidence>
<organism evidence="1 2">
    <name type="scientific">Bacillus salitolerans</name>
    <dbReference type="NCBI Taxonomy" id="1437434"/>
    <lineage>
        <taxon>Bacteria</taxon>
        <taxon>Bacillati</taxon>
        <taxon>Bacillota</taxon>
        <taxon>Bacilli</taxon>
        <taxon>Bacillales</taxon>
        <taxon>Bacillaceae</taxon>
        <taxon>Bacillus</taxon>
    </lineage>
</organism>
<dbReference type="RefSeq" id="WP_377929763.1">
    <property type="nucleotide sequence ID" value="NZ_JBHUEM010000045.1"/>
</dbReference>
<evidence type="ECO:0000313" key="2">
    <source>
        <dbReference type="Proteomes" id="UP001597214"/>
    </source>
</evidence>
<protein>
    <recommendedName>
        <fullName evidence="3">ABC transporter periplasmic binding protein yphF</fullName>
    </recommendedName>
</protein>
<evidence type="ECO:0008006" key="3">
    <source>
        <dbReference type="Google" id="ProtNLM"/>
    </source>
</evidence>
<comment type="caution">
    <text evidence="1">The sequence shown here is derived from an EMBL/GenBank/DDBJ whole genome shotgun (WGS) entry which is preliminary data.</text>
</comment>